<dbReference type="AlphaFoldDB" id="A0A1D8B1F4"/>
<protein>
    <submittedName>
        <fullName evidence="1">Heme biosynthesis protein HemY</fullName>
    </submittedName>
</protein>
<organism evidence="1 2">
    <name type="scientific">Pauljensenia hongkongensis</name>
    <dbReference type="NCBI Taxonomy" id="178339"/>
    <lineage>
        <taxon>Bacteria</taxon>
        <taxon>Bacillati</taxon>
        <taxon>Actinomycetota</taxon>
        <taxon>Actinomycetes</taxon>
        <taxon>Actinomycetales</taxon>
        <taxon>Actinomycetaceae</taxon>
        <taxon>Pauljensenia</taxon>
    </lineage>
</organism>
<dbReference type="Pfam" id="PF10824">
    <property type="entry name" value="T7SS_ESX_EspC"/>
    <property type="match status" value="1"/>
</dbReference>
<name>A0A1D8B1F4_9ACTO</name>
<dbReference type="GO" id="GO:0009306">
    <property type="term" value="P:protein secretion"/>
    <property type="evidence" value="ECO:0007669"/>
    <property type="project" value="InterPro"/>
</dbReference>
<evidence type="ECO:0000313" key="1">
    <source>
        <dbReference type="EMBL" id="AOS46966.1"/>
    </source>
</evidence>
<dbReference type="EMBL" id="CP017298">
    <property type="protein sequence ID" value="AOS46966.1"/>
    <property type="molecule type" value="Genomic_DNA"/>
</dbReference>
<gene>
    <name evidence="1" type="ORF">BH719_03070</name>
</gene>
<dbReference type="STRING" id="178339.BH719_03070"/>
<evidence type="ECO:0000313" key="2">
    <source>
        <dbReference type="Proteomes" id="UP000095214"/>
    </source>
</evidence>
<sequence length="108" mass="11384">MGTVSEELRVNTDMLRSYAARVDATADQVSQAQWAVGSLNTIGALGVLCAPLLGPAVGFVEAGARSCIDATGQGLGRMYELLGRTAQVYDAVEAQIAEDLRAIMERLP</sequence>
<dbReference type="Proteomes" id="UP000095214">
    <property type="component" value="Chromosome"/>
</dbReference>
<dbReference type="InterPro" id="IPR022536">
    <property type="entry name" value="EspC"/>
</dbReference>
<accession>A0A1D8B1F4</accession>
<keyword evidence="2" id="KW-1185">Reference proteome</keyword>
<dbReference type="KEGG" id="phon:BH719_03070"/>
<reference evidence="1 2" key="1">
    <citation type="submission" date="2016-09" db="EMBL/GenBank/DDBJ databases">
        <title>Complete genome sequence of Actinomyces hongkongensis HKU8.</title>
        <authorList>
            <person name="Gao Y.-X."/>
            <person name="Zhou Y.-Y."/>
            <person name="Xie Y."/>
            <person name="Wang M."/>
            <person name="Wang S.-J."/>
            <person name="Shen S.-G."/>
        </authorList>
    </citation>
    <scope>NUCLEOTIDE SEQUENCE [LARGE SCALE GENOMIC DNA]</scope>
    <source>
        <strain evidence="1 2">HKU8</strain>
    </source>
</reference>
<proteinExistence type="predicted"/>